<gene>
    <name evidence="2" type="ORF">PAECIP111891_06556</name>
</gene>
<dbReference type="NCBIfam" id="TIGR00778">
    <property type="entry name" value="ahpD_dom"/>
    <property type="match status" value="1"/>
</dbReference>
<dbReference type="Gene3D" id="1.20.1290.10">
    <property type="entry name" value="AhpD-like"/>
    <property type="match status" value="1"/>
</dbReference>
<protein>
    <recommendedName>
        <fullName evidence="1">Carboxymuconolactone decarboxylase-like domain-containing protein</fullName>
    </recommendedName>
</protein>
<dbReference type="SUPFAM" id="SSF69118">
    <property type="entry name" value="AhpD-like"/>
    <property type="match status" value="1"/>
</dbReference>
<sequence>MSTRFDYYKACPEATETMLKLEEFVKSNGLDAKLYELIKLRSSQINGCSYCIDSHTRDLKKLGETDQRLYLLSVWREVPFYTEKECAVLALTEAVTLIADAGVPDEVYEQVRKEFDERQFMVLLMAINTINSWNRIGIATRLLPSRK</sequence>
<accession>A0ABM9CXU9</accession>
<dbReference type="EMBL" id="CAKMMW010000034">
    <property type="protein sequence ID" value="CAH1229808.1"/>
    <property type="molecule type" value="Genomic_DNA"/>
</dbReference>
<dbReference type="RefSeq" id="WP_236292884.1">
    <property type="nucleotide sequence ID" value="NZ_CAKMMW010000034.1"/>
</dbReference>
<dbReference type="Proteomes" id="UP000838821">
    <property type="component" value="Unassembled WGS sequence"/>
</dbReference>
<evidence type="ECO:0000259" key="1">
    <source>
        <dbReference type="Pfam" id="PF02627"/>
    </source>
</evidence>
<dbReference type="InterPro" id="IPR004675">
    <property type="entry name" value="AhpD_core"/>
</dbReference>
<organism evidence="2 3">
    <name type="scientific">Paenibacillus allorhizoplanae</name>
    <dbReference type="NCBI Taxonomy" id="2905648"/>
    <lineage>
        <taxon>Bacteria</taxon>
        <taxon>Bacillati</taxon>
        <taxon>Bacillota</taxon>
        <taxon>Bacilli</taxon>
        <taxon>Bacillales</taxon>
        <taxon>Paenibacillaceae</taxon>
        <taxon>Paenibacillus</taxon>
    </lineage>
</organism>
<keyword evidence="3" id="KW-1185">Reference proteome</keyword>
<dbReference type="PANTHER" id="PTHR34846">
    <property type="entry name" value="4-CARBOXYMUCONOLACTONE DECARBOXYLASE FAMILY PROTEIN (AFU_ORTHOLOGUE AFUA_6G11590)"/>
    <property type="match status" value="1"/>
</dbReference>
<reference evidence="2" key="1">
    <citation type="submission" date="2022-01" db="EMBL/GenBank/DDBJ databases">
        <authorList>
            <person name="Criscuolo A."/>
        </authorList>
    </citation>
    <scope>NUCLEOTIDE SEQUENCE</scope>
    <source>
        <strain evidence="2">CIP111891</strain>
    </source>
</reference>
<dbReference type="Pfam" id="PF02627">
    <property type="entry name" value="CMD"/>
    <property type="match status" value="1"/>
</dbReference>
<evidence type="ECO:0000313" key="2">
    <source>
        <dbReference type="EMBL" id="CAH1229808.1"/>
    </source>
</evidence>
<dbReference type="InterPro" id="IPR003779">
    <property type="entry name" value="CMD-like"/>
</dbReference>
<feature type="domain" description="Carboxymuconolactone decarboxylase-like" evidence="1">
    <location>
        <begin position="12"/>
        <end position="93"/>
    </location>
</feature>
<dbReference type="InterPro" id="IPR029032">
    <property type="entry name" value="AhpD-like"/>
</dbReference>
<comment type="caution">
    <text evidence="2">The sequence shown here is derived from an EMBL/GenBank/DDBJ whole genome shotgun (WGS) entry which is preliminary data.</text>
</comment>
<dbReference type="PANTHER" id="PTHR34846:SF10">
    <property type="entry name" value="CYTOPLASMIC PROTEIN"/>
    <property type="match status" value="1"/>
</dbReference>
<proteinExistence type="predicted"/>
<evidence type="ECO:0000313" key="3">
    <source>
        <dbReference type="Proteomes" id="UP000838821"/>
    </source>
</evidence>
<name>A0ABM9CXU9_9BACL</name>